<accession>A0A0R3KVD0</accession>
<dbReference type="AlphaFoldDB" id="A0A0R3KVD0"/>
<proteinExistence type="predicted"/>
<evidence type="ECO:0000256" key="2">
    <source>
        <dbReference type="SAM" id="SignalP"/>
    </source>
</evidence>
<organism evidence="3 4">
    <name type="scientific">Bradyrhizobium valentinum</name>
    <dbReference type="NCBI Taxonomy" id="1518501"/>
    <lineage>
        <taxon>Bacteria</taxon>
        <taxon>Pseudomonadati</taxon>
        <taxon>Pseudomonadota</taxon>
        <taxon>Alphaproteobacteria</taxon>
        <taxon>Hyphomicrobiales</taxon>
        <taxon>Nitrobacteraceae</taxon>
        <taxon>Bradyrhizobium</taxon>
    </lineage>
</organism>
<keyword evidence="2" id="KW-0732">Signal</keyword>
<feature type="chain" id="PRO_5006442402" evidence="2">
    <location>
        <begin position="22"/>
        <end position="84"/>
    </location>
</feature>
<dbReference type="Proteomes" id="UP000051913">
    <property type="component" value="Unassembled WGS sequence"/>
</dbReference>
<reference evidence="3 4" key="1">
    <citation type="submission" date="2014-03" db="EMBL/GenBank/DDBJ databases">
        <title>Bradyrhizobium valentinum sp. nov., isolated from effective nodules of Lupinus mariae-josephae, a lupine endemic of basic-lime soils in Eastern Spain.</title>
        <authorList>
            <person name="Duran D."/>
            <person name="Rey L."/>
            <person name="Navarro A."/>
            <person name="Busquets A."/>
            <person name="Imperial J."/>
            <person name="Ruiz-Argueso T."/>
        </authorList>
    </citation>
    <scope>NUCLEOTIDE SEQUENCE [LARGE SCALE GENOMIC DNA]</scope>
    <source>
        <strain evidence="3 4">LmjM3</strain>
    </source>
</reference>
<name>A0A0R3KVD0_9BRAD</name>
<evidence type="ECO:0000256" key="1">
    <source>
        <dbReference type="SAM" id="MobiDB-lite"/>
    </source>
</evidence>
<evidence type="ECO:0000313" key="3">
    <source>
        <dbReference type="EMBL" id="KRQ99242.1"/>
    </source>
</evidence>
<feature type="region of interest" description="Disordered" evidence="1">
    <location>
        <begin position="61"/>
        <end position="84"/>
    </location>
</feature>
<sequence>MIARRALLQALACAIAAPALAAANEGESFSALWDRRIVLRENVAPPPVTAAAETAVVTEVRPKRRHRKHFRRRRYARRYRRRRT</sequence>
<dbReference type="RefSeq" id="WP_057853894.1">
    <property type="nucleotide sequence ID" value="NZ_LLXX01000173.1"/>
</dbReference>
<comment type="caution">
    <text evidence="3">The sequence shown here is derived from an EMBL/GenBank/DDBJ whole genome shotgun (WGS) entry which is preliminary data.</text>
</comment>
<keyword evidence="4" id="KW-1185">Reference proteome</keyword>
<protein>
    <submittedName>
        <fullName evidence="3">Uncharacterized protein</fullName>
    </submittedName>
</protein>
<dbReference type="EMBL" id="LLXX01000173">
    <property type="protein sequence ID" value="KRQ99242.1"/>
    <property type="molecule type" value="Genomic_DNA"/>
</dbReference>
<feature type="compositionally biased region" description="Basic residues" evidence="1">
    <location>
        <begin position="62"/>
        <end position="84"/>
    </location>
</feature>
<gene>
    <name evidence="3" type="ORF">CP49_11630</name>
</gene>
<feature type="signal peptide" evidence="2">
    <location>
        <begin position="1"/>
        <end position="21"/>
    </location>
</feature>
<evidence type="ECO:0000313" key="4">
    <source>
        <dbReference type="Proteomes" id="UP000051913"/>
    </source>
</evidence>